<keyword evidence="3 12" id="KW-0812">Transmembrane</keyword>
<keyword evidence="6 12" id="KW-1133">Transmembrane helix</keyword>
<dbReference type="InterPro" id="IPR057598">
    <property type="entry name" value="Fn3_PTPRU"/>
</dbReference>
<keyword evidence="11" id="KW-0768">Sushi</keyword>
<evidence type="ECO:0000313" key="16">
    <source>
        <dbReference type="EMBL" id="KYO35148.1"/>
    </source>
</evidence>
<proteinExistence type="predicted"/>
<dbReference type="Proteomes" id="UP000050525">
    <property type="component" value="Unassembled WGS sequence"/>
</dbReference>
<dbReference type="SUPFAM" id="SSF57196">
    <property type="entry name" value="EGF/Laminin"/>
    <property type="match status" value="2"/>
</dbReference>
<dbReference type="Gene3D" id="2.10.25.10">
    <property type="entry name" value="Laminin"/>
    <property type="match status" value="2"/>
</dbReference>
<name>A0A151NEC0_ALLMI</name>
<dbReference type="SMART" id="SM00181">
    <property type="entry name" value="EGF"/>
    <property type="match status" value="3"/>
</dbReference>
<dbReference type="InterPro" id="IPR049883">
    <property type="entry name" value="NOTCH1_EGF-like"/>
</dbReference>
<dbReference type="InterPro" id="IPR001881">
    <property type="entry name" value="EGF-like_Ca-bd_dom"/>
</dbReference>
<comment type="subcellular location">
    <subcellularLocation>
        <location evidence="1">Membrane</location>
        <topology evidence="1">Single-pass type I membrane protein</topology>
    </subcellularLocation>
</comment>
<feature type="domain" description="Sushi" evidence="15">
    <location>
        <begin position="235"/>
        <end position="294"/>
    </location>
</feature>
<dbReference type="InterPro" id="IPR018097">
    <property type="entry name" value="EGF_Ca-bd_CS"/>
</dbReference>
<dbReference type="SMART" id="SM00032">
    <property type="entry name" value="CCP"/>
    <property type="match status" value="2"/>
</dbReference>
<feature type="domain" description="EGF-like" evidence="14">
    <location>
        <begin position="73"/>
        <end position="112"/>
    </location>
</feature>
<dbReference type="AlphaFoldDB" id="A0A151NEC0"/>
<evidence type="ECO:0000256" key="13">
    <source>
        <dbReference type="SAM" id="SignalP"/>
    </source>
</evidence>
<keyword evidence="17" id="KW-1185">Reference proteome</keyword>
<feature type="signal peptide" evidence="13">
    <location>
        <begin position="1"/>
        <end position="20"/>
    </location>
</feature>
<evidence type="ECO:0000256" key="12">
    <source>
        <dbReference type="SAM" id="Phobius"/>
    </source>
</evidence>
<keyword evidence="5" id="KW-0677">Repeat</keyword>
<dbReference type="GO" id="GO:0005509">
    <property type="term" value="F:calcium ion binding"/>
    <property type="evidence" value="ECO:0007669"/>
    <property type="project" value="InterPro"/>
</dbReference>
<keyword evidence="9" id="KW-0325">Glycoprotein</keyword>
<feature type="chain" id="PRO_5007585996" evidence="13">
    <location>
        <begin position="21"/>
        <end position="884"/>
    </location>
</feature>
<evidence type="ECO:0000256" key="8">
    <source>
        <dbReference type="ARBA" id="ARBA00023157"/>
    </source>
</evidence>
<evidence type="ECO:0000256" key="10">
    <source>
        <dbReference type="PROSITE-ProRule" id="PRU00076"/>
    </source>
</evidence>
<protein>
    <submittedName>
        <fullName evidence="16">Sushi domain-containing protein 1</fullName>
    </submittedName>
</protein>
<dbReference type="Pfam" id="PF00084">
    <property type="entry name" value="Sushi"/>
    <property type="match status" value="2"/>
</dbReference>
<evidence type="ECO:0000313" key="17">
    <source>
        <dbReference type="Proteomes" id="UP000050525"/>
    </source>
</evidence>
<feature type="domain" description="EGF-like" evidence="14">
    <location>
        <begin position="125"/>
        <end position="162"/>
    </location>
</feature>
<sequence length="884" mass="99774">MSLLPWLWLWLWLWPGPGLSGRPARGQRDATNRSIPDVCATCHIHATCHQKEGKNVCICNYGFVGNGRTYCQDKDECQIGASKICGEYTSCHNTYGSFFCVCLDGYRPSNNNRTFIPNDGTYCTDIDECEVSGLCGHAGQCVNTFGSYKCNCIEGYRPENGTEYFNSSKISCRPVDCGVPPSIQKAYSAPLSRTTYRSKVVYICMDGYVMENGNQTAVCSATGQWEGADLVCKEIDCGRPFWIPHTEMIWDKSTALGSRVYYRCIEGYYFNGDRNFSECTISQKWENITGVCKVKTAISNVSVFNQTCVRWERSPREVGLKVVYLFHIQGHRWHQKEIFHERLFNFTAAEEAPETCLDLPVGTNYTVNIAIIFPEPSVPVTVMIHTAEEDRFSNVSVFNGTCLKWRRHFGRAGVEETYLFHIQGRQGYLEEFSHEVMINFTTEKENPEVCLPLHLGSNYTISITEGSTKFVLQIPIIPPVAEEELLINVSIFNGTCVKWQRKASRAEVEETYTFRVLGQRWFQKEFSYEMTFDFTTAEANPEVCLDLNSGTNYIVNITTASSTEISALITIAVQAEVKEVFSDMLIFNDTCLKWRRNIKRTDIEERYLFHIRGRRWYQQEFFHEMTFNLTTYKLAPEICLDLQPGTNYSVNISITALALSVLVSMTTEITDPLFPEVKLVTLQSPAPLLRLWKVDDRNGPISFYQVIVLPSDLQSQFVCNSLAAATFFSNATDAAGYVAAEFLAKDVADNMSITLGDRHYYGKFYNAPLKHGRDYCIVLRIISEWNKVKTQSCAVCAQIKNISPTLEPLTAVGLGSVASVCFILFLSFSAARFFLYRTVPVPPTTLAIGVSSYETAERLYGSAVPSVCLFQSMLLLLGVTSTFL</sequence>
<dbReference type="PROSITE" id="PS50026">
    <property type="entry name" value="EGF_3"/>
    <property type="match status" value="3"/>
</dbReference>
<comment type="caution">
    <text evidence="16">The sequence shown here is derived from an EMBL/GenBank/DDBJ whole genome shotgun (WGS) entry which is preliminary data.</text>
</comment>
<evidence type="ECO:0000256" key="1">
    <source>
        <dbReference type="ARBA" id="ARBA00004479"/>
    </source>
</evidence>
<dbReference type="PROSITE" id="PS50923">
    <property type="entry name" value="SUSHI"/>
    <property type="match status" value="2"/>
</dbReference>
<gene>
    <name evidence="16" type="primary">SUSD1</name>
    <name evidence="16" type="ORF">Y1Q_0001034</name>
</gene>
<dbReference type="SUPFAM" id="SSF57535">
    <property type="entry name" value="Complement control module/SCR domain"/>
    <property type="match status" value="2"/>
</dbReference>
<keyword evidence="4 13" id="KW-0732">Signal</keyword>
<dbReference type="SMART" id="SM00179">
    <property type="entry name" value="EGF_CA"/>
    <property type="match status" value="2"/>
</dbReference>
<dbReference type="InterPro" id="IPR009017">
    <property type="entry name" value="GFP"/>
</dbReference>
<evidence type="ECO:0000256" key="11">
    <source>
        <dbReference type="PROSITE-ProRule" id="PRU00302"/>
    </source>
</evidence>
<feature type="domain" description="EGF-like" evidence="14">
    <location>
        <begin position="35"/>
        <end position="72"/>
    </location>
</feature>
<dbReference type="Gene3D" id="2.40.155.10">
    <property type="entry name" value="Green fluorescent protein"/>
    <property type="match status" value="1"/>
</dbReference>
<dbReference type="eggNOG" id="KOG1217">
    <property type="taxonomic scope" value="Eukaryota"/>
</dbReference>
<keyword evidence="7 12" id="KW-0472">Membrane</keyword>
<dbReference type="PROSITE" id="PS00010">
    <property type="entry name" value="ASX_HYDROXYL"/>
    <property type="match status" value="2"/>
</dbReference>
<dbReference type="InterPro" id="IPR000152">
    <property type="entry name" value="EGF-type_Asp/Asn_hydroxyl_site"/>
</dbReference>
<reference evidence="16 17" key="1">
    <citation type="journal article" date="2012" name="Genome Biol.">
        <title>Sequencing three crocodilian genomes to illuminate the evolution of archosaurs and amniotes.</title>
        <authorList>
            <person name="St John J.A."/>
            <person name="Braun E.L."/>
            <person name="Isberg S.R."/>
            <person name="Miles L.G."/>
            <person name="Chong A.Y."/>
            <person name="Gongora J."/>
            <person name="Dalzell P."/>
            <person name="Moran C."/>
            <person name="Bed'hom B."/>
            <person name="Abzhanov A."/>
            <person name="Burgess S.C."/>
            <person name="Cooksey A.M."/>
            <person name="Castoe T.A."/>
            <person name="Crawford N.G."/>
            <person name="Densmore L.D."/>
            <person name="Drew J.C."/>
            <person name="Edwards S.V."/>
            <person name="Faircloth B.C."/>
            <person name="Fujita M.K."/>
            <person name="Greenwold M.J."/>
            <person name="Hoffmann F.G."/>
            <person name="Howard J.M."/>
            <person name="Iguchi T."/>
            <person name="Janes D.E."/>
            <person name="Khan S.Y."/>
            <person name="Kohno S."/>
            <person name="de Koning A.J."/>
            <person name="Lance S.L."/>
            <person name="McCarthy F.M."/>
            <person name="McCormack J.E."/>
            <person name="Merchant M.E."/>
            <person name="Peterson D.G."/>
            <person name="Pollock D.D."/>
            <person name="Pourmand N."/>
            <person name="Raney B.J."/>
            <person name="Roessler K.A."/>
            <person name="Sanford J.R."/>
            <person name="Sawyer R.H."/>
            <person name="Schmidt C.J."/>
            <person name="Triplett E.W."/>
            <person name="Tuberville T.D."/>
            <person name="Venegas-Anaya M."/>
            <person name="Howard J.T."/>
            <person name="Jarvis E.D."/>
            <person name="Guillette L.J.Jr."/>
            <person name="Glenn T.C."/>
            <person name="Green R.E."/>
            <person name="Ray D.A."/>
        </authorList>
    </citation>
    <scope>NUCLEOTIDE SEQUENCE [LARGE SCALE GENOMIC DNA]</scope>
    <source>
        <strain evidence="16">KSC_2009_1</strain>
    </source>
</reference>
<evidence type="ECO:0000259" key="14">
    <source>
        <dbReference type="PROSITE" id="PS50026"/>
    </source>
</evidence>
<keyword evidence="2 10" id="KW-0245">EGF-like domain</keyword>
<dbReference type="InterPro" id="IPR000436">
    <property type="entry name" value="Sushi_SCR_CCP_dom"/>
</dbReference>
<dbReference type="InterPro" id="IPR051622">
    <property type="entry name" value="R-tyr_protein_phosphatases"/>
</dbReference>
<dbReference type="PANTHER" id="PTHR24051">
    <property type="entry name" value="SUSHI DOMAIN-CONTAINING PROTEIN 1"/>
    <property type="match status" value="1"/>
</dbReference>
<dbReference type="STRING" id="8496.A0A151NEC0"/>
<evidence type="ECO:0000256" key="6">
    <source>
        <dbReference type="ARBA" id="ARBA00022989"/>
    </source>
</evidence>
<comment type="caution">
    <text evidence="10">Lacks conserved residue(s) required for the propagation of feature annotation.</text>
</comment>
<evidence type="ECO:0000256" key="9">
    <source>
        <dbReference type="ARBA" id="ARBA00023180"/>
    </source>
</evidence>
<dbReference type="CDD" id="cd00033">
    <property type="entry name" value="CCP"/>
    <property type="match status" value="2"/>
</dbReference>
<dbReference type="InterPro" id="IPR000742">
    <property type="entry name" value="EGF"/>
</dbReference>
<dbReference type="InterPro" id="IPR035976">
    <property type="entry name" value="Sushi/SCR/CCP_sf"/>
</dbReference>
<dbReference type="Gene3D" id="2.10.70.10">
    <property type="entry name" value="Complement Module, domain 1"/>
    <property type="match status" value="2"/>
</dbReference>
<keyword evidence="8" id="KW-1015">Disulfide bond</keyword>
<dbReference type="Pfam" id="PF07645">
    <property type="entry name" value="EGF_CA"/>
    <property type="match status" value="2"/>
</dbReference>
<dbReference type="PROSITE" id="PS01187">
    <property type="entry name" value="EGF_CA"/>
    <property type="match status" value="1"/>
</dbReference>
<evidence type="ECO:0000256" key="7">
    <source>
        <dbReference type="ARBA" id="ARBA00023136"/>
    </source>
</evidence>
<feature type="domain" description="Sushi" evidence="15">
    <location>
        <begin position="175"/>
        <end position="234"/>
    </location>
</feature>
<evidence type="ECO:0000256" key="3">
    <source>
        <dbReference type="ARBA" id="ARBA00022692"/>
    </source>
</evidence>
<dbReference type="FunFam" id="2.10.25.10:FF:000038">
    <property type="entry name" value="Fibrillin 2"/>
    <property type="match status" value="1"/>
</dbReference>
<dbReference type="PROSITE" id="PS01186">
    <property type="entry name" value="EGF_2"/>
    <property type="match status" value="1"/>
</dbReference>
<evidence type="ECO:0000256" key="4">
    <source>
        <dbReference type="ARBA" id="ARBA00022729"/>
    </source>
</evidence>
<feature type="transmembrane region" description="Helical" evidence="12">
    <location>
        <begin position="809"/>
        <end position="827"/>
    </location>
</feature>
<evidence type="ECO:0000259" key="15">
    <source>
        <dbReference type="PROSITE" id="PS50923"/>
    </source>
</evidence>
<dbReference type="EMBL" id="AKHW03003207">
    <property type="protein sequence ID" value="KYO35148.1"/>
    <property type="molecule type" value="Genomic_DNA"/>
</dbReference>
<accession>A0A151NEC0</accession>
<dbReference type="CDD" id="cd00054">
    <property type="entry name" value="EGF_CA"/>
    <property type="match status" value="2"/>
</dbReference>
<organism evidence="16 17">
    <name type="scientific">Alligator mississippiensis</name>
    <name type="common">American alligator</name>
    <dbReference type="NCBI Taxonomy" id="8496"/>
    <lineage>
        <taxon>Eukaryota</taxon>
        <taxon>Metazoa</taxon>
        <taxon>Chordata</taxon>
        <taxon>Craniata</taxon>
        <taxon>Vertebrata</taxon>
        <taxon>Euteleostomi</taxon>
        <taxon>Archelosauria</taxon>
        <taxon>Archosauria</taxon>
        <taxon>Crocodylia</taxon>
        <taxon>Alligatoridae</taxon>
        <taxon>Alligatorinae</taxon>
        <taxon>Alligator</taxon>
    </lineage>
</organism>
<dbReference type="PANTHER" id="PTHR24051:SF5">
    <property type="entry name" value="SUSHI DOMAIN-CONTAINING PROTEIN 1"/>
    <property type="match status" value="1"/>
</dbReference>
<dbReference type="Pfam" id="PF23144">
    <property type="entry name" value="Fn3_PTPRU"/>
    <property type="match status" value="1"/>
</dbReference>
<evidence type="ECO:0000256" key="2">
    <source>
        <dbReference type="ARBA" id="ARBA00022536"/>
    </source>
</evidence>
<dbReference type="GO" id="GO:0016020">
    <property type="term" value="C:membrane"/>
    <property type="evidence" value="ECO:0007669"/>
    <property type="project" value="UniProtKB-SubCell"/>
</dbReference>
<evidence type="ECO:0000256" key="5">
    <source>
        <dbReference type="ARBA" id="ARBA00022737"/>
    </source>
</evidence>